<feature type="transmembrane region" description="Helical" evidence="10">
    <location>
        <begin position="54"/>
        <end position="74"/>
    </location>
</feature>
<dbReference type="CDD" id="cd06261">
    <property type="entry name" value="TM_PBP2"/>
    <property type="match status" value="1"/>
</dbReference>
<dbReference type="PANTHER" id="PTHR30177:SF4">
    <property type="entry name" value="OSMOPROTECTANT IMPORT PERMEASE PROTEIN OSMW"/>
    <property type="match status" value="1"/>
</dbReference>
<evidence type="ECO:0000259" key="11">
    <source>
        <dbReference type="PROSITE" id="PS50928"/>
    </source>
</evidence>
<dbReference type="Gene3D" id="3.40.190.120">
    <property type="entry name" value="Osmoprotection protein (prox), domain 2"/>
    <property type="match status" value="1"/>
</dbReference>
<dbReference type="Pfam" id="PF00528">
    <property type="entry name" value="BPD_transp_1"/>
    <property type="match status" value="1"/>
</dbReference>
<keyword evidence="3 10" id="KW-0813">Transport</keyword>
<evidence type="ECO:0000256" key="3">
    <source>
        <dbReference type="ARBA" id="ARBA00022448"/>
    </source>
</evidence>
<keyword evidence="7 10" id="KW-0472">Membrane</keyword>
<dbReference type="InterPro" id="IPR007210">
    <property type="entry name" value="ABC_Gly_betaine_transp_sub-bd"/>
</dbReference>
<evidence type="ECO:0000256" key="1">
    <source>
        <dbReference type="ARBA" id="ARBA00004651"/>
    </source>
</evidence>
<evidence type="ECO:0000256" key="6">
    <source>
        <dbReference type="ARBA" id="ARBA00022989"/>
    </source>
</evidence>
<sequence>MNGLTTVFSERKEELLAALLEHIQISFIALFFAVLIAIPLGIYLTRKQKVAESIIGITAVMQTIPSLALLGLLIPLFGIGKVPAIIALVVYALLPILRNTYTGIKEVDPSLIEAARGMGMNQKRRLMKVELPLAMPVIMAGIRTAMVLIVGTATLAALIGAGGLGDIILLGIDRNNTALIVLGAIPAALLAISFDILLRRFETLSFKKAGAMLGILLAVSLLVIVGPFFGRQDKEIVIGAKLGTEPEILINMYKLLIEQDTDLSVELKPGLGKTSFVFNALDSGSIDLYPEFTGTAISEFLKETAESTDSRAVYEQARDGMSEQFDMTLLEPMQYNNTYALAIPTALAEQNDIQTITDVKQIESQIKAGFTLEFSDREDGYLGIQESYGIDFPSVLTMEPKLRYQALQSGDINLIDAYSTDSELQVYDLTVLEDDQNLFPPYQGAPLLMEETAEEYPELVESLNKLAGKITDDEMRAMNYQVNAENKSVEATAREFLEKEGLLQE</sequence>
<feature type="transmembrane region" description="Helical" evidence="10">
    <location>
        <begin position="179"/>
        <end position="198"/>
    </location>
</feature>
<dbReference type="InterPro" id="IPR035906">
    <property type="entry name" value="MetI-like_sf"/>
</dbReference>
<feature type="transmembrane region" description="Helical" evidence="10">
    <location>
        <begin position="133"/>
        <end position="159"/>
    </location>
</feature>
<reference evidence="12 13" key="1">
    <citation type="submission" date="2016-06" db="EMBL/GenBank/DDBJ databases">
        <title>Domibacillus iocasae genome sequencing.</title>
        <authorList>
            <person name="Verma A."/>
            <person name="Pal Y."/>
            <person name="Ojha A.K."/>
            <person name="Krishnamurthi S."/>
        </authorList>
    </citation>
    <scope>NUCLEOTIDE SEQUENCE [LARGE SCALE GENOMIC DNA]</scope>
    <source>
        <strain evidence="12 13">DSM 29979</strain>
    </source>
</reference>
<dbReference type="PANTHER" id="PTHR30177">
    <property type="entry name" value="GLYCINE BETAINE/L-PROLINE TRANSPORT SYSTEM PERMEASE PROTEIN PROW"/>
    <property type="match status" value="1"/>
</dbReference>
<dbReference type="AlphaFoldDB" id="A0A1E7DRG6"/>
<dbReference type="Gene3D" id="1.10.3720.10">
    <property type="entry name" value="MetI-like"/>
    <property type="match status" value="1"/>
</dbReference>
<comment type="similarity">
    <text evidence="9">In the N-terminal section; belongs to the binding-protein-dependent transport system permease family.</text>
</comment>
<dbReference type="GO" id="GO:0031460">
    <property type="term" value="P:glycine betaine transport"/>
    <property type="evidence" value="ECO:0007669"/>
    <property type="project" value="TreeGrafter"/>
</dbReference>
<evidence type="ECO:0000256" key="10">
    <source>
        <dbReference type="RuleBase" id="RU363032"/>
    </source>
</evidence>
<dbReference type="RefSeq" id="WP_069937684.1">
    <property type="nucleotide sequence ID" value="NZ_MAMP01000012.1"/>
</dbReference>
<dbReference type="GO" id="GO:0006865">
    <property type="term" value="P:amino acid transport"/>
    <property type="evidence" value="ECO:0007669"/>
    <property type="project" value="UniProtKB-KW"/>
</dbReference>
<dbReference type="OrthoDB" id="9801163at2"/>
<dbReference type="STRING" id="1714016.BA724_02445"/>
<feature type="domain" description="ABC transmembrane type-1" evidence="11">
    <location>
        <begin position="19"/>
        <end position="198"/>
    </location>
</feature>
<keyword evidence="5" id="KW-0029">Amino-acid transport</keyword>
<proteinExistence type="inferred from homology"/>
<dbReference type="SUPFAM" id="SSF161098">
    <property type="entry name" value="MetI-like"/>
    <property type="match status" value="1"/>
</dbReference>
<dbReference type="GO" id="GO:0022857">
    <property type="term" value="F:transmembrane transporter activity"/>
    <property type="evidence" value="ECO:0007669"/>
    <property type="project" value="InterPro"/>
</dbReference>
<gene>
    <name evidence="12" type="ORF">BA724_02445</name>
</gene>
<dbReference type="Proteomes" id="UP000095658">
    <property type="component" value="Unassembled WGS sequence"/>
</dbReference>
<evidence type="ECO:0000256" key="2">
    <source>
        <dbReference type="ARBA" id="ARBA00007069"/>
    </source>
</evidence>
<keyword evidence="6 10" id="KW-1133">Transmembrane helix</keyword>
<dbReference type="Pfam" id="PF04069">
    <property type="entry name" value="OpuAC"/>
    <property type="match status" value="1"/>
</dbReference>
<name>A0A1E7DRG6_9BACI</name>
<dbReference type="InterPro" id="IPR051204">
    <property type="entry name" value="ABC_transp_perm/SBD"/>
</dbReference>
<comment type="similarity">
    <text evidence="8">In the C-terminal section; belongs to the OsmX family.</text>
</comment>
<comment type="similarity">
    <text evidence="2">Belongs to the binding-protein-dependent transport system permease family. CysTW subfamily.</text>
</comment>
<evidence type="ECO:0000313" key="13">
    <source>
        <dbReference type="Proteomes" id="UP000095658"/>
    </source>
</evidence>
<evidence type="ECO:0000256" key="4">
    <source>
        <dbReference type="ARBA" id="ARBA00022692"/>
    </source>
</evidence>
<protein>
    <submittedName>
        <fullName evidence="12">Glycine/betaine ABC transporter permease</fullName>
    </submittedName>
</protein>
<comment type="subcellular location">
    <subcellularLocation>
        <location evidence="1 10">Cell membrane</location>
        <topology evidence="1 10">Multi-pass membrane protein</topology>
    </subcellularLocation>
</comment>
<dbReference type="GO" id="GO:0043190">
    <property type="term" value="C:ATP-binding cassette (ABC) transporter complex"/>
    <property type="evidence" value="ECO:0007669"/>
    <property type="project" value="InterPro"/>
</dbReference>
<evidence type="ECO:0000256" key="8">
    <source>
        <dbReference type="ARBA" id="ARBA00035642"/>
    </source>
</evidence>
<accession>A0A1E7DRG6</accession>
<feature type="transmembrane region" description="Helical" evidence="10">
    <location>
        <begin position="210"/>
        <end position="229"/>
    </location>
</feature>
<keyword evidence="4 10" id="KW-0812">Transmembrane</keyword>
<evidence type="ECO:0000313" key="12">
    <source>
        <dbReference type="EMBL" id="OES45687.1"/>
    </source>
</evidence>
<dbReference type="EMBL" id="MAMP01000012">
    <property type="protein sequence ID" value="OES45687.1"/>
    <property type="molecule type" value="Genomic_DNA"/>
</dbReference>
<evidence type="ECO:0000256" key="5">
    <source>
        <dbReference type="ARBA" id="ARBA00022970"/>
    </source>
</evidence>
<dbReference type="InterPro" id="IPR000515">
    <property type="entry name" value="MetI-like"/>
</dbReference>
<keyword evidence="13" id="KW-1185">Reference proteome</keyword>
<evidence type="ECO:0000256" key="7">
    <source>
        <dbReference type="ARBA" id="ARBA00023136"/>
    </source>
</evidence>
<dbReference type="FunFam" id="1.10.3720.10:FF:000001">
    <property type="entry name" value="Glycine betaine ABC transporter, permease"/>
    <property type="match status" value="1"/>
</dbReference>
<feature type="transmembrane region" description="Helical" evidence="10">
    <location>
        <begin position="23"/>
        <end position="42"/>
    </location>
</feature>
<dbReference type="Gene3D" id="3.40.190.10">
    <property type="entry name" value="Periplasmic binding protein-like II"/>
    <property type="match status" value="1"/>
</dbReference>
<evidence type="ECO:0000256" key="9">
    <source>
        <dbReference type="ARBA" id="ARBA00035652"/>
    </source>
</evidence>
<comment type="caution">
    <text evidence="12">The sequence shown here is derived from an EMBL/GenBank/DDBJ whole genome shotgun (WGS) entry which is preliminary data.</text>
</comment>
<organism evidence="12 13">
    <name type="scientific">Domibacillus iocasae</name>
    <dbReference type="NCBI Taxonomy" id="1714016"/>
    <lineage>
        <taxon>Bacteria</taxon>
        <taxon>Bacillati</taxon>
        <taxon>Bacillota</taxon>
        <taxon>Bacilli</taxon>
        <taxon>Bacillales</taxon>
        <taxon>Bacillaceae</taxon>
        <taxon>Domibacillus</taxon>
    </lineage>
</organism>
<dbReference type="SUPFAM" id="SSF53850">
    <property type="entry name" value="Periplasmic binding protein-like II"/>
    <property type="match status" value="1"/>
</dbReference>
<dbReference type="PROSITE" id="PS50928">
    <property type="entry name" value="ABC_TM1"/>
    <property type="match status" value="1"/>
</dbReference>
<feature type="transmembrane region" description="Helical" evidence="10">
    <location>
        <begin position="80"/>
        <end position="97"/>
    </location>
</feature>
<dbReference type="CDD" id="cd13610">
    <property type="entry name" value="PBP2_ChoS"/>
    <property type="match status" value="1"/>
</dbReference>
<dbReference type="InterPro" id="IPR058089">
    <property type="entry name" value="EgtUBC_SBD"/>
</dbReference>